<evidence type="ECO:0000256" key="4">
    <source>
        <dbReference type="ARBA" id="ARBA00023157"/>
    </source>
</evidence>
<name>A0AAY5KRY4_ESOLU</name>
<feature type="domain" description="Sushi" evidence="7">
    <location>
        <begin position="383"/>
        <end position="445"/>
    </location>
</feature>
<dbReference type="CDD" id="cd00033">
    <property type="entry name" value="CCP"/>
    <property type="match status" value="9"/>
</dbReference>
<dbReference type="FunFam" id="2.10.70.10:FF:000014">
    <property type="entry name" value="Membrane cofactor protein"/>
    <property type="match status" value="1"/>
</dbReference>
<accession>A0AAY5KRY4</accession>
<dbReference type="Ensembl" id="ENSELUT00000090631.1">
    <property type="protein sequence ID" value="ENSELUP00000091609.1"/>
    <property type="gene ID" value="ENSELUG00000018702.3"/>
</dbReference>
<feature type="disulfide bond" evidence="5">
    <location>
        <begin position="56"/>
        <end position="83"/>
    </location>
</feature>
<feature type="domain" description="Sushi" evidence="7">
    <location>
        <begin position="153"/>
        <end position="212"/>
    </location>
</feature>
<evidence type="ECO:0000313" key="8">
    <source>
        <dbReference type="Ensembl" id="ENSELUP00000091609.1"/>
    </source>
</evidence>
<dbReference type="Gene3D" id="2.10.70.10">
    <property type="entry name" value="Complement Module, domain 1"/>
    <property type="match status" value="9"/>
</dbReference>
<dbReference type="PROSITE" id="PS50923">
    <property type="entry name" value="SUSHI"/>
    <property type="match status" value="8"/>
</dbReference>
<keyword evidence="3" id="KW-0677">Repeat</keyword>
<feature type="disulfide bond" evidence="5">
    <location>
        <begin position="593"/>
        <end position="620"/>
    </location>
</feature>
<keyword evidence="4 5" id="KW-1015">Disulfide bond</keyword>
<reference evidence="8 9" key="1">
    <citation type="submission" date="2020-02" db="EMBL/GenBank/DDBJ databases">
        <title>Esox lucius (northern pike) genome, fEsoLuc1, primary haplotype.</title>
        <authorList>
            <person name="Myers G."/>
            <person name="Karagic N."/>
            <person name="Meyer A."/>
            <person name="Pippel M."/>
            <person name="Reichard M."/>
            <person name="Winkler S."/>
            <person name="Tracey A."/>
            <person name="Sims Y."/>
            <person name="Howe K."/>
            <person name="Rhie A."/>
            <person name="Formenti G."/>
            <person name="Durbin R."/>
            <person name="Fedrigo O."/>
            <person name="Jarvis E.D."/>
        </authorList>
    </citation>
    <scope>NUCLEOTIDE SEQUENCE [LARGE SCALE GENOMIC DNA]</scope>
</reference>
<dbReference type="PANTHER" id="PTHR45656:SF3">
    <property type="entry name" value="CUB AND SUSHI DOMAIN-CONTAINING PROTEIN 1"/>
    <property type="match status" value="1"/>
</dbReference>
<evidence type="ECO:0000256" key="5">
    <source>
        <dbReference type="PROSITE-ProRule" id="PRU00302"/>
    </source>
</evidence>
<feature type="disulfide bond" evidence="5">
    <location>
        <begin position="183"/>
        <end position="210"/>
    </location>
</feature>
<keyword evidence="9" id="KW-1185">Reference proteome</keyword>
<keyword evidence="2 6" id="KW-0732">Signal</keyword>
<dbReference type="Proteomes" id="UP000265140">
    <property type="component" value="Chromosome 12"/>
</dbReference>
<evidence type="ECO:0000313" key="9">
    <source>
        <dbReference type="Proteomes" id="UP000265140"/>
    </source>
</evidence>
<feature type="domain" description="Sushi" evidence="7">
    <location>
        <begin position="446"/>
        <end position="502"/>
    </location>
</feature>
<dbReference type="AlphaFoldDB" id="A0AAY5KRY4"/>
<dbReference type="InterPro" id="IPR051277">
    <property type="entry name" value="SEZ6_CSMD_C4BPB_Regulators"/>
</dbReference>
<dbReference type="InterPro" id="IPR035976">
    <property type="entry name" value="Sushi/SCR/CCP_sf"/>
</dbReference>
<organism evidence="8 9">
    <name type="scientific">Esox lucius</name>
    <name type="common">Northern pike</name>
    <dbReference type="NCBI Taxonomy" id="8010"/>
    <lineage>
        <taxon>Eukaryota</taxon>
        <taxon>Metazoa</taxon>
        <taxon>Chordata</taxon>
        <taxon>Craniata</taxon>
        <taxon>Vertebrata</taxon>
        <taxon>Euteleostomi</taxon>
        <taxon>Actinopterygii</taxon>
        <taxon>Neopterygii</taxon>
        <taxon>Teleostei</taxon>
        <taxon>Protacanthopterygii</taxon>
        <taxon>Esociformes</taxon>
        <taxon>Esocidae</taxon>
        <taxon>Esox</taxon>
    </lineage>
</organism>
<reference evidence="8" key="3">
    <citation type="submission" date="2025-09" db="UniProtKB">
        <authorList>
            <consortium name="Ensembl"/>
        </authorList>
    </citation>
    <scope>IDENTIFICATION</scope>
</reference>
<feature type="domain" description="Sushi" evidence="7">
    <location>
        <begin position="86"/>
        <end position="142"/>
    </location>
</feature>
<evidence type="ECO:0000256" key="1">
    <source>
        <dbReference type="ARBA" id="ARBA00022659"/>
    </source>
</evidence>
<protein>
    <submittedName>
        <fullName evidence="8">Si:ch73-217n20.1</fullName>
    </submittedName>
</protein>
<feature type="domain" description="Sushi" evidence="7">
    <location>
        <begin position="563"/>
        <end position="622"/>
    </location>
</feature>
<evidence type="ECO:0000256" key="2">
    <source>
        <dbReference type="ARBA" id="ARBA00022729"/>
    </source>
</evidence>
<sequence>MNLGYNIVFFISVAIHVSAEASSTCGVPPSYPHTKVADKYIQLNKYNHGEKVIYRCAESYTESRGIRSIMCDNGKWTRLKLKCEKKTCGSAGDLFNGYFNYTGSLFGDKAYAVCNEGFTLKGMEYRTCKDSVWTGEIPTCEEGREPQISQAGITCPYPSVANSMKLGEAVSVYRVRDSVTIVCSEGFLLTGDEQITCGPDGQWQTQLPQCLPSVEGELHPGCLDYGGCSVKIGSGCLPHLDLRQRYLLSPCFFFLVDISCTPPKTQERSTFTVISGLKEVYRPQDSLSFSCINNYHLNGSKTVTCGLDGKWNPPLPNLENGKTSTNHRRPGSEVIITCYKGHIPKGVSRIVCSPLGRWMGEIPLCVPDIIFYCQNGPYPSPLGTCGVPPFYPNRHLSQSYLTKTNFSLGDRVRYSCGIGYMRVRGTVYSTCVRGNWTPLTLRCERKSCGSAGEIDFGNFVYTGVEFGDTATGVCNEGFQLVGQNVRHCMNDGWDGRVPVCEPVQCVDPPEVINGEMDGNLEPPHIYRTVINYRCRKGKLIGASEIYCTKDGTWSAPPPECKDIKCPYPRVPNARRIGGITQPLVLGDTLTFVCYSGFVMEGPDTVKCGLDGTWMPALPTCNCERYER</sequence>
<evidence type="ECO:0000256" key="3">
    <source>
        <dbReference type="ARBA" id="ARBA00022737"/>
    </source>
</evidence>
<dbReference type="Pfam" id="PF00084">
    <property type="entry name" value="Sushi"/>
    <property type="match status" value="8"/>
</dbReference>
<dbReference type="PANTHER" id="PTHR45656">
    <property type="entry name" value="PROTEIN CBR-CLEC-78"/>
    <property type="match status" value="1"/>
</dbReference>
<feature type="domain" description="Sushi" evidence="7">
    <location>
        <begin position="258"/>
        <end position="320"/>
    </location>
</feature>
<evidence type="ECO:0000259" key="7">
    <source>
        <dbReference type="PROSITE" id="PS50923"/>
    </source>
</evidence>
<reference evidence="8" key="2">
    <citation type="submission" date="2025-08" db="UniProtKB">
        <authorList>
            <consortium name="Ensembl"/>
        </authorList>
    </citation>
    <scope>IDENTIFICATION</scope>
</reference>
<proteinExistence type="predicted"/>
<dbReference type="SUPFAM" id="SSF57535">
    <property type="entry name" value="Complement control module/SCR domain"/>
    <property type="match status" value="9"/>
</dbReference>
<evidence type="ECO:0000256" key="6">
    <source>
        <dbReference type="SAM" id="SignalP"/>
    </source>
</evidence>
<dbReference type="InterPro" id="IPR000436">
    <property type="entry name" value="Sushi_SCR_CCP_dom"/>
</dbReference>
<keyword evidence="1 5" id="KW-0768">Sushi</keyword>
<comment type="caution">
    <text evidence="5">Lacks conserved residue(s) required for the propagation of feature annotation.</text>
</comment>
<feature type="chain" id="PRO_5044206711" evidence="6">
    <location>
        <begin position="22"/>
        <end position="627"/>
    </location>
</feature>
<feature type="domain" description="Sushi" evidence="7">
    <location>
        <begin position="23"/>
        <end position="85"/>
    </location>
</feature>
<feature type="domain" description="Sushi" evidence="7">
    <location>
        <begin position="503"/>
        <end position="562"/>
    </location>
</feature>
<dbReference type="SMART" id="SM00032">
    <property type="entry name" value="CCP"/>
    <property type="match status" value="9"/>
</dbReference>
<feature type="disulfide bond" evidence="5">
    <location>
        <begin position="416"/>
        <end position="443"/>
    </location>
</feature>
<feature type="signal peptide" evidence="6">
    <location>
        <begin position="1"/>
        <end position="21"/>
    </location>
</feature>
<dbReference type="GeneTree" id="ENSGT00940000161110"/>